<gene>
    <name evidence="2" type="ORF">HA72_1606</name>
    <name evidence="3" type="ORF">MsedA_1633</name>
    <name evidence="4" type="ORF">MsedB_1635</name>
    <name evidence="5" type="ORF">MsedC_1633</name>
    <name evidence="6" type="ORF">MsedD_1634</name>
    <name evidence="7" type="ORF">MsedE_1637</name>
</gene>
<dbReference type="OMA" id="VIRTPWE"/>
<evidence type="ECO:0000313" key="10">
    <source>
        <dbReference type="Proteomes" id="UP000061362"/>
    </source>
</evidence>
<dbReference type="Proteomes" id="UP000056255">
    <property type="component" value="Chromosome"/>
</dbReference>
<dbReference type="EMBL" id="CP008822">
    <property type="protein sequence ID" value="AIM27745.1"/>
    <property type="molecule type" value="Genomic_DNA"/>
</dbReference>
<organism evidence="2 8">
    <name type="scientific">Metallosphaera sedula</name>
    <dbReference type="NCBI Taxonomy" id="43687"/>
    <lineage>
        <taxon>Archaea</taxon>
        <taxon>Thermoproteota</taxon>
        <taxon>Thermoprotei</taxon>
        <taxon>Sulfolobales</taxon>
        <taxon>Sulfolobaceae</taxon>
        <taxon>Metallosphaera</taxon>
    </lineage>
</organism>
<feature type="domain" description="UPF0033" evidence="1">
    <location>
        <begin position="6"/>
        <end position="69"/>
    </location>
</feature>
<dbReference type="EMBL" id="CP012173">
    <property type="protein sequence ID" value="AKV76840.1"/>
    <property type="molecule type" value="Genomic_DNA"/>
</dbReference>
<dbReference type="Proteomes" id="UP000068832">
    <property type="component" value="Chromosome"/>
</dbReference>
<dbReference type="OrthoDB" id="35291at2157"/>
<evidence type="ECO:0000313" key="2">
    <source>
        <dbReference type="EMBL" id="AIM27745.1"/>
    </source>
</evidence>
<dbReference type="Proteomes" id="UP000029084">
    <property type="component" value="Chromosome"/>
</dbReference>
<dbReference type="AlphaFoldDB" id="A0A088E8V0"/>
<name>A0A088E8V0_9CREN</name>
<accession>A0A088E8V0</accession>
<dbReference type="EMBL" id="CP012175">
    <property type="protein sequence ID" value="AKV81336.1"/>
    <property type="molecule type" value="Genomic_DNA"/>
</dbReference>
<dbReference type="CDD" id="cd00291">
    <property type="entry name" value="SirA_YedF_YeeD"/>
    <property type="match status" value="1"/>
</dbReference>
<dbReference type="RefSeq" id="WP_012021548.1">
    <property type="nucleotide sequence ID" value="NZ_AP019770.1"/>
</dbReference>
<dbReference type="EMBL" id="CP012174">
    <property type="protein sequence ID" value="AKV79091.1"/>
    <property type="molecule type" value="Genomic_DNA"/>
</dbReference>
<dbReference type="InterPro" id="IPR001455">
    <property type="entry name" value="TusA-like"/>
</dbReference>
<dbReference type="Pfam" id="PF01206">
    <property type="entry name" value="TusA"/>
    <property type="match status" value="1"/>
</dbReference>
<evidence type="ECO:0000313" key="6">
    <source>
        <dbReference type="EMBL" id="AKV81336.1"/>
    </source>
</evidence>
<evidence type="ECO:0000259" key="1">
    <source>
        <dbReference type="Pfam" id="PF01206"/>
    </source>
</evidence>
<evidence type="ECO:0000313" key="8">
    <source>
        <dbReference type="Proteomes" id="UP000029084"/>
    </source>
</evidence>
<proteinExistence type="predicted"/>
<evidence type="ECO:0000313" key="7">
    <source>
        <dbReference type="EMBL" id="AKV83570.1"/>
    </source>
</evidence>
<dbReference type="PATRIC" id="fig|43687.5.peg.1738"/>
<dbReference type="EMBL" id="CP012176">
    <property type="protein sequence ID" value="AKV83570.1"/>
    <property type="molecule type" value="Genomic_DNA"/>
</dbReference>
<reference evidence="7 9" key="3">
    <citation type="submission" date="2015-07" db="EMBL/GenBank/DDBJ databases">
        <title>Physiological, transcriptional responses and genome re-sequencing of acid resistant extremely thermoacidophilic Metallosphaera sedula SARC-M1.</title>
        <authorList>
            <person name="Ai C."/>
            <person name="McCarthy S."/>
            <person name="Eckrich V."/>
            <person name="Rudrappa D."/>
            <person name="Qiu G."/>
            <person name="Blum P."/>
        </authorList>
    </citation>
    <scope>NUCLEOTIDE SEQUENCE [LARGE SCALE GENOMIC DNA]</scope>
    <source>
        <strain evidence="7 9">SARC-M1</strain>
    </source>
</reference>
<dbReference type="Gene3D" id="3.30.110.40">
    <property type="entry name" value="TusA-like domain"/>
    <property type="match status" value="1"/>
</dbReference>
<reference evidence="10 11" key="2">
    <citation type="journal article" date="2015" name="Genome Announc.">
        <title>Complete Genome Sequences of Evolved Arsenate-Resistant Metallosphaera sedula Strains.</title>
        <authorList>
            <person name="Ai C."/>
            <person name="McCarthy S."/>
            <person name="Schackwitz W."/>
            <person name="Martin J."/>
            <person name="Lipzen A."/>
            <person name="Blum P."/>
        </authorList>
    </citation>
    <scope>NUCLEOTIDE SEQUENCE [LARGE SCALE GENOMIC DNA]</scope>
    <source>
        <strain evidence="5 11">ARS120-1</strain>
        <strain evidence="6 10">ARS120-2</strain>
        <strain evidence="3 13">ARS50-1</strain>
        <strain evidence="4 12">ARS50-2</strain>
    </source>
</reference>
<evidence type="ECO:0000313" key="9">
    <source>
        <dbReference type="Proteomes" id="UP000056255"/>
    </source>
</evidence>
<dbReference type="Proteomes" id="UP000062475">
    <property type="component" value="Chromosome"/>
</dbReference>
<evidence type="ECO:0000313" key="5">
    <source>
        <dbReference type="EMBL" id="AKV79091.1"/>
    </source>
</evidence>
<dbReference type="Proteomes" id="UP000061362">
    <property type="component" value="Chromosome"/>
</dbReference>
<reference evidence="2 8" key="1">
    <citation type="journal article" date="2014" name="J. Bacteriol.">
        <title>Role of an Archaeal PitA Transporter in the Copper and Arsenic Resistance of Metallosphaera sedula, an Extreme Thermoacidophile.</title>
        <authorList>
            <person name="McCarthy S."/>
            <person name="Ai C."/>
            <person name="Wheaton G."/>
            <person name="Tevatia R."/>
            <person name="Eckrich V."/>
            <person name="Kelly R."/>
            <person name="Blum P."/>
        </authorList>
    </citation>
    <scope>NUCLEOTIDE SEQUENCE [LARGE SCALE GENOMIC DNA]</scope>
    <source>
        <strain evidence="2 8">CuR1</strain>
    </source>
</reference>
<dbReference type="EMBL" id="CP012172">
    <property type="protein sequence ID" value="AKV74602.1"/>
    <property type="molecule type" value="Genomic_DNA"/>
</dbReference>
<dbReference type="InterPro" id="IPR036868">
    <property type="entry name" value="TusA-like_sf"/>
</dbReference>
<sequence length="72" mass="8596">MKEIETNEVCPVVILKVMREWRSVKGEEELVIRTPWEAVTQELEKWCNETGNQFLGYTKEKGKFVIRLKLKR</sequence>
<evidence type="ECO:0000313" key="3">
    <source>
        <dbReference type="EMBL" id="AKV74602.1"/>
    </source>
</evidence>
<dbReference type="SUPFAM" id="SSF64307">
    <property type="entry name" value="SirA-like"/>
    <property type="match status" value="1"/>
</dbReference>
<dbReference type="GeneID" id="91756112"/>
<evidence type="ECO:0000313" key="11">
    <source>
        <dbReference type="Proteomes" id="UP000062398"/>
    </source>
</evidence>
<evidence type="ECO:0000313" key="13">
    <source>
        <dbReference type="Proteomes" id="UP000068832"/>
    </source>
</evidence>
<evidence type="ECO:0000313" key="4">
    <source>
        <dbReference type="EMBL" id="AKV76840.1"/>
    </source>
</evidence>
<dbReference type="Proteomes" id="UP000062398">
    <property type="component" value="Chromosome"/>
</dbReference>
<evidence type="ECO:0000313" key="12">
    <source>
        <dbReference type="Proteomes" id="UP000062475"/>
    </source>
</evidence>
<protein>
    <recommendedName>
        <fullName evidence="1">UPF0033 domain-containing protein</fullName>
    </recommendedName>
</protein>